<gene>
    <name evidence="3" type="ORF">HUJ06_015102</name>
</gene>
<dbReference type="Gene3D" id="3.40.47.10">
    <property type="match status" value="1"/>
</dbReference>
<dbReference type="GO" id="GO:0016747">
    <property type="term" value="F:acyltransferase activity, transferring groups other than amino-acyl groups"/>
    <property type="evidence" value="ECO:0007669"/>
    <property type="project" value="InterPro"/>
</dbReference>
<feature type="domain" description="Chalcone/stilbene synthase N-terminal" evidence="2">
    <location>
        <begin position="46"/>
        <end position="95"/>
    </location>
</feature>
<organism evidence="3 4">
    <name type="scientific">Nelumbo nucifera</name>
    <name type="common">Sacred lotus</name>
    <dbReference type="NCBI Taxonomy" id="4432"/>
    <lineage>
        <taxon>Eukaryota</taxon>
        <taxon>Viridiplantae</taxon>
        <taxon>Streptophyta</taxon>
        <taxon>Embryophyta</taxon>
        <taxon>Tracheophyta</taxon>
        <taxon>Spermatophyta</taxon>
        <taxon>Magnoliopsida</taxon>
        <taxon>Proteales</taxon>
        <taxon>Nelumbonaceae</taxon>
        <taxon>Nelumbo</taxon>
    </lineage>
</organism>
<protein>
    <recommendedName>
        <fullName evidence="2">Chalcone/stilbene synthase N-terminal domain-containing protein</fullName>
    </recommendedName>
</protein>
<dbReference type="Proteomes" id="UP000607653">
    <property type="component" value="Unassembled WGS sequence"/>
</dbReference>
<dbReference type="AlphaFoldDB" id="A0A822ZBF7"/>
<dbReference type="InterPro" id="IPR011141">
    <property type="entry name" value="Polyketide_synthase_type-III"/>
</dbReference>
<sequence length="117" mass="13234">MASRHGSLLQIGSFFNHPVQLYELVLWWPQMGLVIQDHLSGGGCCSKEILDKYPELTTEGSPTIKQRLEIANPAVLEMALEASLGWIKEWGRPVGYLQRNQITRRRPLPGERARPAQ</sequence>
<dbReference type="InterPro" id="IPR001099">
    <property type="entry name" value="Chalcone/stilbene_synt_N"/>
</dbReference>
<evidence type="ECO:0000259" key="2">
    <source>
        <dbReference type="Pfam" id="PF00195"/>
    </source>
</evidence>
<evidence type="ECO:0000256" key="1">
    <source>
        <dbReference type="ARBA" id="ARBA00022679"/>
    </source>
</evidence>
<keyword evidence="4" id="KW-1185">Reference proteome</keyword>
<evidence type="ECO:0000313" key="4">
    <source>
        <dbReference type="Proteomes" id="UP000607653"/>
    </source>
</evidence>
<dbReference type="PANTHER" id="PTHR11877:SF46">
    <property type="entry name" value="TYPE III POLYKETIDE SYNTHASE A"/>
    <property type="match status" value="1"/>
</dbReference>
<dbReference type="PANTHER" id="PTHR11877">
    <property type="entry name" value="HYDROXYMETHYLGLUTARYL-COA SYNTHASE"/>
    <property type="match status" value="1"/>
</dbReference>
<dbReference type="InterPro" id="IPR016039">
    <property type="entry name" value="Thiolase-like"/>
</dbReference>
<dbReference type="Pfam" id="PF00195">
    <property type="entry name" value="Chal_sti_synt_N"/>
    <property type="match status" value="1"/>
</dbReference>
<keyword evidence="1" id="KW-0808">Transferase</keyword>
<accession>A0A822ZBF7</accession>
<comment type="caution">
    <text evidence="3">The sequence shown here is derived from an EMBL/GenBank/DDBJ whole genome shotgun (WGS) entry which is preliminary data.</text>
</comment>
<name>A0A822ZBF7_NELNU</name>
<reference evidence="3 4" key="1">
    <citation type="journal article" date="2020" name="Mol. Biol. Evol.">
        <title>Distinct Expression and Methylation Patterns for Genes with Different Fates following a Single Whole-Genome Duplication in Flowering Plants.</title>
        <authorList>
            <person name="Shi T."/>
            <person name="Rahmani R.S."/>
            <person name="Gugger P.F."/>
            <person name="Wang M."/>
            <person name="Li H."/>
            <person name="Zhang Y."/>
            <person name="Li Z."/>
            <person name="Wang Q."/>
            <person name="Van de Peer Y."/>
            <person name="Marchal K."/>
            <person name="Chen J."/>
        </authorList>
    </citation>
    <scope>NUCLEOTIDE SEQUENCE [LARGE SCALE GENOMIC DNA]</scope>
    <source>
        <tissue evidence="3">Leaf</tissue>
    </source>
</reference>
<proteinExistence type="predicted"/>
<evidence type="ECO:0000313" key="3">
    <source>
        <dbReference type="EMBL" id="DAD40779.1"/>
    </source>
</evidence>
<dbReference type="EMBL" id="DUZY01000005">
    <property type="protein sequence ID" value="DAD40779.1"/>
    <property type="molecule type" value="Genomic_DNA"/>
</dbReference>